<keyword evidence="3" id="KW-1185">Reference proteome</keyword>
<dbReference type="EMBL" id="AP024412">
    <property type="protein sequence ID" value="BCR35783.1"/>
    <property type="molecule type" value="Genomic_DNA"/>
</dbReference>
<gene>
    <name evidence="2" type="primary">tnpB</name>
    <name evidence="2" type="ORF">MPAN_006760</name>
</gene>
<dbReference type="Pfam" id="PF13276">
    <property type="entry name" value="HTH_21"/>
    <property type="match status" value="1"/>
</dbReference>
<dbReference type="Pfam" id="PF13333">
    <property type="entry name" value="rve_2"/>
    <property type="match status" value="1"/>
</dbReference>
<evidence type="ECO:0000256" key="1">
    <source>
        <dbReference type="ARBA" id="ARBA00002286"/>
    </source>
</evidence>
<organism evidence="2 3">
    <name type="scientific">Mariniplasma anaerobium</name>
    <dbReference type="NCBI Taxonomy" id="2735436"/>
    <lineage>
        <taxon>Bacteria</taxon>
        <taxon>Bacillati</taxon>
        <taxon>Mycoplasmatota</taxon>
        <taxon>Mollicutes</taxon>
        <taxon>Acholeplasmatales</taxon>
        <taxon>Acholeplasmataceae</taxon>
        <taxon>Mariniplasma</taxon>
    </lineage>
</organism>
<dbReference type="InterPro" id="IPR001584">
    <property type="entry name" value="Integrase_cat-core"/>
</dbReference>
<dbReference type="AlphaFoldDB" id="A0A7U9TID4"/>
<proteinExistence type="predicted"/>
<dbReference type="PANTHER" id="PTHR46889:SF4">
    <property type="entry name" value="TRANSPOSASE INSO FOR INSERTION SEQUENCE ELEMENT IS911B-RELATED"/>
    <property type="match status" value="1"/>
</dbReference>
<dbReference type="InterPro" id="IPR036397">
    <property type="entry name" value="RNaseH_sf"/>
</dbReference>
<evidence type="ECO:0000313" key="2">
    <source>
        <dbReference type="EMBL" id="BCR35783.1"/>
    </source>
</evidence>
<dbReference type="Pfam" id="PF00665">
    <property type="entry name" value="rve"/>
    <property type="match status" value="1"/>
</dbReference>
<sequence length="229" mass="27051">MDPDYKVYRLVKEVFDSSKKTYGYRRIADEIRDCKGIIINYKKVLRIMRKYGIQAQYIRNIKPNYSKKCIEENIKDDLLKRKFNQRGWVTDITYLIFGSKRAYLSTILDLKTRKVVSHIISSRNDNKLVMDTLNLAISKTKDLNGLIIHSDQGSPYVSTEYRIICESNGILISMSRRGTPLDNAVIESFHSILKKETLYNNDIKNLKEYIQLVEEWIEFYNTTRRKQKK</sequence>
<dbReference type="NCBIfam" id="NF033516">
    <property type="entry name" value="transpos_IS3"/>
    <property type="match status" value="1"/>
</dbReference>
<dbReference type="InterPro" id="IPR048020">
    <property type="entry name" value="Transpos_IS3"/>
</dbReference>
<dbReference type="InterPro" id="IPR012337">
    <property type="entry name" value="RNaseH-like_sf"/>
</dbReference>
<dbReference type="InterPro" id="IPR025948">
    <property type="entry name" value="HTH-like_dom"/>
</dbReference>
<protein>
    <submittedName>
        <fullName evidence="2">Transposase</fullName>
    </submittedName>
</protein>
<comment type="function">
    <text evidence="1">Involved in the transposition of the insertion sequence.</text>
</comment>
<dbReference type="PANTHER" id="PTHR46889">
    <property type="entry name" value="TRANSPOSASE INSF FOR INSERTION SEQUENCE IS3B-RELATED"/>
    <property type="match status" value="1"/>
</dbReference>
<dbReference type="KEGG" id="manr:MPAN_006760"/>
<dbReference type="GO" id="GO:0015074">
    <property type="term" value="P:DNA integration"/>
    <property type="evidence" value="ECO:0007669"/>
    <property type="project" value="InterPro"/>
</dbReference>
<reference evidence="2" key="1">
    <citation type="submission" date="2021-01" db="EMBL/GenBank/DDBJ databases">
        <title>Draft genome sequence of Acholeplasmataceae bacterium strain Mahy22.</title>
        <authorList>
            <person name="Watanabe M."/>
            <person name="Kojima H."/>
            <person name="Fukui M."/>
        </authorList>
    </citation>
    <scope>NUCLEOTIDE SEQUENCE</scope>
    <source>
        <strain evidence="2">Mahy22</strain>
    </source>
</reference>
<dbReference type="PROSITE" id="PS50994">
    <property type="entry name" value="INTEGRASE"/>
    <property type="match status" value="1"/>
</dbReference>
<dbReference type="GO" id="GO:0003676">
    <property type="term" value="F:nucleic acid binding"/>
    <property type="evidence" value="ECO:0007669"/>
    <property type="project" value="InterPro"/>
</dbReference>
<dbReference type="Gene3D" id="3.30.420.10">
    <property type="entry name" value="Ribonuclease H-like superfamily/Ribonuclease H"/>
    <property type="match status" value="1"/>
</dbReference>
<dbReference type="InterPro" id="IPR050900">
    <property type="entry name" value="Transposase_IS3/IS150/IS904"/>
</dbReference>
<accession>A0A7U9TID4</accession>
<evidence type="ECO:0000313" key="3">
    <source>
        <dbReference type="Proteomes" id="UP000620133"/>
    </source>
</evidence>
<dbReference type="SUPFAM" id="SSF53098">
    <property type="entry name" value="Ribonuclease H-like"/>
    <property type="match status" value="1"/>
</dbReference>
<dbReference type="Proteomes" id="UP000620133">
    <property type="component" value="Chromosome"/>
</dbReference>
<name>A0A7U9TID4_9MOLU</name>